<gene>
    <name evidence="2" type="ORF">A7C99_6869</name>
</gene>
<feature type="compositionally biased region" description="Polar residues" evidence="1">
    <location>
        <begin position="1005"/>
        <end position="1030"/>
    </location>
</feature>
<feature type="compositionally biased region" description="Low complexity" evidence="1">
    <location>
        <begin position="673"/>
        <end position="692"/>
    </location>
</feature>
<feature type="compositionally biased region" description="Polar residues" evidence="1">
    <location>
        <begin position="531"/>
        <end position="562"/>
    </location>
</feature>
<dbReference type="VEuPathDB" id="FungiDB:TERG_03482"/>
<feature type="compositionally biased region" description="Basic residues" evidence="1">
    <location>
        <begin position="460"/>
        <end position="470"/>
    </location>
</feature>
<feature type="region of interest" description="Disordered" evidence="1">
    <location>
        <begin position="1"/>
        <end position="647"/>
    </location>
</feature>
<evidence type="ECO:0000313" key="2">
    <source>
        <dbReference type="EMBL" id="OAL62290.1"/>
    </source>
</evidence>
<name>A0A178EQG3_TRIRU</name>
<dbReference type="Pfam" id="PF08642">
    <property type="entry name" value="Rxt3"/>
    <property type="match status" value="1"/>
</dbReference>
<dbReference type="EMBL" id="LHPM01000019">
    <property type="protein sequence ID" value="OAL62290.1"/>
    <property type="molecule type" value="Genomic_DNA"/>
</dbReference>
<feature type="region of interest" description="Disordered" evidence="1">
    <location>
        <begin position="1127"/>
        <end position="1174"/>
    </location>
</feature>
<feature type="region of interest" description="Disordered" evidence="1">
    <location>
        <begin position="673"/>
        <end position="850"/>
    </location>
</feature>
<feature type="compositionally biased region" description="Polar residues" evidence="1">
    <location>
        <begin position="1163"/>
        <end position="1174"/>
    </location>
</feature>
<feature type="compositionally biased region" description="Polar residues" evidence="1">
    <location>
        <begin position="335"/>
        <end position="360"/>
    </location>
</feature>
<feature type="region of interest" description="Disordered" evidence="1">
    <location>
        <begin position="985"/>
        <end position="1053"/>
    </location>
</feature>
<feature type="compositionally biased region" description="Low complexity" evidence="1">
    <location>
        <begin position="158"/>
        <end position="168"/>
    </location>
</feature>
<evidence type="ECO:0008006" key="4">
    <source>
        <dbReference type="Google" id="ProtNLM"/>
    </source>
</evidence>
<feature type="compositionally biased region" description="Basic and acidic residues" evidence="1">
    <location>
        <begin position="1137"/>
        <end position="1157"/>
    </location>
</feature>
<feature type="compositionally biased region" description="Polar residues" evidence="1">
    <location>
        <begin position="175"/>
        <end position="184"/>
    </location>
</feature>
<feature type="compositionally biased region" description="Basic and acidic residues" evidence="1">
    <location>
        <begin position="491"/>
        <end position="503"/>
    </location>
</feature>
<sequence>MDPSQSAYGLRHSTYGRPREAYGSSLPPRHHPLSSTPASHAQQPHFDPITSSRRESGSHISRPAPPPAALAYPYSHDNNPHSRTQHQYQHQHQHQHQQHAPRPRPDAPTREQAAGKLEAEEPKGLPNGVSVRREGPSSIPREMPLPPQQHDQARRRSVGSASSSSAYSGHPEQHTAASSYSSRQMLPPSSPQHYPSRGSAAQPSQPPSIPPSFASRELINPVHRPGSSMSISSMLGSDTDRQPRESTTSAIYSRPMVSAITAPAQQPTSLPPSMSPPSGPSRQLSSDHPPFRRSHTPDSGPFSKTLTPRPYRSRSGGSSSGNPQLGHDDSRFSGPRQTSNAPQSQLTAPRSPRNTYSDSSYHQDRRMSLGGPVPRTNPPGPHHRSEEPPSRPPLFSPPVRLAPGFSDGVQKETSGQREQYGYPGSLEPPPRPSSRFSNPSQDRQEPRDQQPYQHGIQEHTHHHHHHHHHNQNSQSQSQPHQNQSQRYGSHAPEHESDRSHRSSWELNYPRVSPESTRYSTAEPSSGYGFGSIQNYTKSLGSQLTAPRSIPGQPQISSRQDATPSSDSSPVMSRSRPPPSNPPRIFSPTPGSTGPQSSFGGSFADEERARGGTEEPPHHKNVLNINAEAKRGGRASPLPQAVQGAQAQIIDPATESGIKSELGRVFSGIGSGVGVSSSASLGGSGPSTPLSSSPFKRNHGDRPMNSDLNGEGSFGAGKGTESAPGSVRRGRKVKEEEAREDGEGIGAAARGGVARRGRHVHHHHHHHGGHHHHHRHRADDDPSLFTGGQGPQLAPPFRPQSRTGDGPAASGAVGASHHHHHHHHHHHGPRAAAPGSGIPHHHHPPAPAAPLKEYNTTVNLEPLLKSIAHLPRYHLGSTLYAPRIEMPSSRAPPEASKFGYTSTPVPIPRFDGKENCTFTIRVPRFRIDASHREEICARRALWGTGVYTDDSDPVAAAIHSGFIRGEWAEDVDVSMLNLELKDNRKSSTTTVTANGNVTAANGKTTPSSNRTPSVHSNSTRSDPTSTAQSEGPQPPPTAAEPVEGKQLPPIPPPDKDLHIKLLILPTLERYESSVMYGLKSRSWGKNHDGMSFKVEEISWVDEGASKGEERGGEARRKRLRNMMRTGRICTPAGLKGRKGVELHLSSNRDPDTTMKDADEPPAVQASTSTAVEPVS</sequence>
<feature type="compositionally biased region" description="Low complexity" evidence="1">
    <location>
        <begin position="987"/>
        <end position="1004"/>
    </location>
</feature>
<evidence type="ECO:0000313" key="3">
    <source>
        <dbReference type="Proteomes" id="UP000243015"/>
    </source>
</evidence>
<reference evidence="2 3" key="1">
    <citation type="submission" date="2016-05" db="EMBL/GenBank/DDBJ databases">
        <title>Genome sequencing of Trichophyton rubrum CMCC(F)T1i isolated from hair.</title>
        <authorList>
            <person name="Zhan P."/>
            <person name="Tao Y."/>
            <person name="Liu W."/>
        </authorList>
    </citation>
    <scope>NUCLEOTIDE SEQUENCE [LARGE SCALE GENOMIC DNA]</scope>
    <source>
        <strain evidence="3">CMCC(F)T1i</strain>
    </source>
</reference>
<feature type="compositionally biased region" description="Polar residues" evidence="1">
    <location>
        <begin position="513"/>
        <end position="523"/>
    </location>
</feature>
<feature type="compositionally biased region" description="Basic residues" evidence="1">
    <location>
        <begin position="815"/>
        <end position="828"/>
    </location>
</feature>
<accession>A0A178EQG3</accession>
<feature type="compositionally biased region" description="Basic residues" evidence="1">
    <location>
        <begin position="89"/>
        <end position="102"/>
    </location>
</feature>
<dbReference type="InterPro" id="IPR013951">
    <property type="entry name" value="Rxt3"/>
</dbReference>
<feature type="compositionally biased region" description="Pro residues" evidence="1">
    <location>
        <begin position="269"/>
        <end position="279"/>
    </location>
</feature>
<comment type="caution">
    <text evidence="2">The sequence shown here is derived from an EMBL/GenBank/DDBJ whole genome shotgun (WGS) entry which is preliminary data.</text>
</comment>
<protein>
    <recommendedName>
        <fullName evidence="4">Extensin</fullName>
    </recommendedName>
</protein>
<dbReference type="InterPro" id="IPR036609">
    <property type="entry name" value="LCCL_sf"/>
</dbReference>
<dbReference type="AlphaFoldDB" id="A0A178EQG3"/>
<feature type="compositionally biased region" description="Low complexity" evidence="1">
    <location>
        <begin position="471"/>
        <end position="485"/>
    </location>
</feature>
<feature type="compositionally biased region" description="Basic residues" evidence="1">
    <location>
        <begin position="752"/>
        <end position="775"/>
    </location>
</feature>
<proteinExistence type="predicted"/>
<feature type="compositionally biased region" description="Low complexity" evidence="1">
    <location>
        <begin position="563"/>
        <end position="574"/>
    </location>
</feature>
<feature type="compositionally biased region" description="Low complexity" evidence="1">
    <location>
        <begin position="582"/>
        <end position="602"/>
    </location>
</feature>
<feature type="compositionally biased region" description="Low complexity" evidence="1">
    <location>
        <begin position="226"/>
        <end position="237"/>
    </location>
</feature>
<dbReference type="SUPFAM" id="SSF69848">
    <property type="entry name" value="LCCL domain"/>
    <property type="match status" value="1"/>
</dbReference>
<dbReference type="Gene3D" id="2.170.130.20">
    <property type="entry name" value="LCCL-like domain"/>
    <property type="match status" value="1"/>
</dbReference>
<dbReference type="Proteomes" id="UP000243015">
    <property type="component" value="Unassembled WGS sequence"/>
</dbReference>
<feature type="compositionally biased region" description="Low complexity" evidence="1">
    <location>
        <begin position="803"/>
        <end position="814"/>
    </location>
</feature>
<evidence type="ECO:0000256" key="1">
    <source>
        <dbReference type="SAM" id="MobiDB-lite"/>
    </source>
</evidence>
<feature type="compositionally biased region" description="Basic and acidic residues" evidence="1">
    <location>
        <begin position="604"/>
        <end position="617"/>
    </location>
</feature>
<organism evidence="2 3">
    <name type="scientific">Trichophyton rubrum</name>
    <name type="common">Athlete's foot fungus</name>
    <name type="synonym">Epidermophyton rubrum</name>
    <dbReference type="NCBI Taxonomy" id="5551"/>
    <lineage>
        <taxon>Eukaryota</taxon>
        <taxon>Fungi</taxon>
        <taxon>Dikarya</taxon>
        <taxon>Ascomycota</taxon>
        <taxon>Pezizomycotina</taxon>
        <taxon>Eurotiomycetes</taxon>
        <taxon>Eurotiomycetidae</taxon>
        <taxon>Onygenales</taxon>
        <taxon>Arthrodermataceae</taxon>
        <taxon>Trichophyton</taxon>
    </lineage>
</organism>